<dbReference type="OrthoDB" id="9794018at2"/>
<organism evidence="15 16">
    <name type="scientific">Acidiferrobacter thiooxydans</name>
    <dbReference type="NCBI Taxonomy" id="163359"/>
    <lineage>
        <taxon>Bacteria</taxon>
        <taxon>Pseudomonadati</taxon>
        <taxon>Pseudomonadota</taxon>
        <taxon>Gammaproteobacteria</taxon>
        <taxon>Acidiferrobacterales</taxon>
        <taxon>Acidiferrobacteraceae</taxon>
        <taxon>Acidiferrobacter</taxon>
    </lineage>
</organism>
<sequence length="237" mass="26838">MVWERKAQEVGRRLVAIERDHAPAVFANSLGLEDMVLTDLIMQHAPGIGMFTLDTGRLPEETYRLMDQVAGRYGVRMAVYFPDTGAVEGFTRRHGVNAFYESVPLRRECCRIRKVEPLGRALAAKKAWITGLRREQAATRQEVTFSEFDSDHGLSKFNPLADWTLADVWGYIRAFDVPYNTLHDRDYPSLGCAPCTRAVAPGEDLRAGRWWWESGETKECGCHAREEQAVAEEDEVS</sequence>
<evidence type="ECO:0000256" key="12">
    <source>
        <dbReference type="ARBA" id="ARBA00032041"/>
    </source>
</evidence>
<dbReference type="HAMAP" id="MF_00063">
    <property type="entry name" value="CysH"/>
    <property type="match status" value="1"/>
</dbReference>
<evidence type="ECO:0000256" key="3">
    <source>
        <dbReference type="ARBA" id="ARBA00022723"/>
    </source>
</evidence>
<feature type="binding site" evidence="14">
    <location>
        <position position="110"/>
    </location>
    <ligand>
        <name>[4Fe-4S] cluster</name>
        <dbReference type="ChEBI" id="CHEBI:49883"/>
    </ligand>
</feature>
<keyword evidence="16" id="KW-1185">Reference proteome</keyword>
<gene>
    <name evidence="14" type="primary">cysH</name>
    <name evidence="15" type="ORF">C4900_13960</name>
</gene>
<comment type="similarity">
    <text evidence="1 14">Belongs to the PAPS reductase family. CysH subfamily.</text>
</comment>
<dbReference type="InterPro" id="IPR002500">
    <property type="entry name" value="PAPS_reduct_dom"/>
</dbReference>
<dbReference type="NCBIfam" id="TIGR02055">
    <property type="entry name" value="APS_reductase"/>
    <property type="match status" value="1"/>
</dbReference>
<feature type="active site" description="Nucleophile; cysteine thiosulfonate intermediate" evidence="14">
    <location>
        <position position="220"/>
    </location>
</feature>
<dbReference type="GO" id="GO:0004604">
    <property type="term" value="F:phosphoadenylyl-sulfate reductase (thioredoxin) activity"/>
    <property type="evidence" value="ECO:0007669"/>
    <property type="project" value="UniProtKB-UniRule"/>
</dbReference>
<comment type="pathway">
    <text evidence="8 14">Sulfur metabolism; hydrogen sulfide biosynthesis; sulfite from sulfate.</text>
</comment>
<dbReference type="InterPro" id="IPR004511">
    <property type="entry name" value="PAPS/APS_Rdtase"/>
</dbReference>
<dbReference type="InterPro" id="IPR011798">
    <property type="entry name" value="APS_reductase"/>
</dbReference>
<dbReference type="NCBIfam" id="NF002537">
    <property type="entry name" value="PRK02090.1"/>
    <property type="match status" value="1"/>
</dbReference>
<dbReference type="GO" id="GO:0046872">
    <property type="term" value="F:metal ion binding"/>
    <property type="evidence" value="ECO:0007669"/>
    <property type="project" value="UniProtKB-KW"/>
</dbReference>
<dbReference type="EC" id="1.8.4.10" evidence="9 14"/>
<keyword evidence="2 14" id="KW-0963">Cytoplasm</keyword>
<dbReference type="Proteomes" id="UP000253250">
    <property type="component" value="Unassembled WGS sequence"/>
</dbReference>
<evidence type="ECO:0000256" key="1">
    <source>
        <dbReference type="ARBA" id="ARBA00009732"/>
    </source>
</evidence>
<comment type="function">
    <text evidence="7 14">Catalyzes the formation of sulfite from adenosine 5'-phosphosulfate (APS) using thioredoxin as an electron donor.</text>
</comment>
<feature type="binding site" evidence="14">
    <location>
        <position position="109"/>
    </location>
    <ligand>
        <name>[4Fe-4S] cluster</name>
        <dbReference type="ChEBI" id="CHEBI:49883"/>
    </ligand>
</feature>
<evidence type="ECO:0000256" key="6">
    <source>
        <dbReference type="ARBA" id="ARBA00023014"/>
    </source>
</evidence>
<evidence type="ECO:0000256" key="10">
    <source>
        <dbReference type="ARBA" id="ARBA00029514"/>
    </source>
</evidence>
<dbReference type="STRING" id="163359.A9R16_01105"/>
<dbReference type="PANTHER" id="PTHR46482:SF9">
    <property type="entry name" value="5'-ADENYLYLSULFATE REDUCTASE 1, CHLOROPLASTIC"/>
    <property type="match status" value="1"/>
</dbReference>
<dbReference type="GO" id="GO:0019379">
    <property type="term" value="P:sulfate assimilation, phosphoadenylyl sulfate reduction by phosphoadenylyl-sulfate reductase (thioredoxin)"/>
    <property type="evidence" value="ECO:0007669"/>
    <property type="project" value="UniProtKB-UniRule"/>
</dbReference>
<reference evidence="15 16" key="1">
    <citation type="submission" date="2018-02" db="EMBL/GenBank/DDBJ databases">
        <title>Insights into the biology of acidophilic members of the Acidiferrobacteraceae family derived from comparative genomic analyses.</title>
        <authorList>
            <person name="Issotta F."/>
            <person name="Thyssen C."/>
            <person name="Mena C."/>
            <person name="Moya A."/>
            <person name="Bellenberg S."/>
            <person name="Sproer C."/>
            <person name="Covarrubias P.C."/>
            <person name="Sand W."/>
            <person name="Quatrini R."/>
            <person name="Vera M."/>
        </authorList>
    </citation>
    <scope>NUCLEOTIDE SEQUENCE [LARGE SCALE GENOMIC DNA]</scope>
    <source>
        <strain evidence="16">m-1</strain>
    </source>
</reference>
<evidence type="ECO:0000256" key="8">
    <source>
        <dbReference type="ARBA" id="ARBA00024327"/>
    </source>
</evidence>
<keyword evidence="5 14" id="KW-0408">Iron</keyword>
<name>A0A1C2G0F5_9GAMM</name>
<dbReference type="GO" id="GO:0005737">
    <property type="term" value="C:cytoplasm"/>
    <property type="evidence" value="ECO:0007669"/>
    <property type="project" value="UniProtKB-SubCell"/>
</dbReference>
<comment type="subcellular location">
    <subcellularLocation>
        <location evidence="14">Cytoplasm</location>
    </subcellularLocation>
</comment>
<dbReference type="NCBIfam" id="TIGR00434">
    <property type="entry name" value="cysH"/>
    <property type="match status" value="1"/>
</dbReference>
<dbReference type="PANTHER" id="PTHR46482">
    <property type="entry name" value="5'-ADENYLYLSULFATE REDUCTASE 3, CHLOROPLASTIC"/>
    <property type="match status" value="1"/>
</dbReference>
<comment type="cofactor">
    <cofactor evidence="14">
        <name>[4Fe-4S] cluster</name>
        <dbReference type="ChEBI" id="CHEBI:49883"/>
    </cofactor>
    <text evidence="14">Binds 1 [4Fe-4S] cluster per subunit.</text>
</comment>
<dbReference type="AlphaFoldDB" id="A0A1C2G0F5"/>
<evidence type="ECO:0000256" key="4">
    <source>
        <dbReference type="ARBA" id="ARBA00023002"/>
    </source>
</evidence>
<protein>
    <recommendedName>
        <fullName evidence="10 14">Adenosine 5'-phosphosulfate reductase</fullName>
        <shortName evidence="14">APS reductase</shortName>
        <ecNumber evidence="9 14">1.8.4.10</ecNumber>
    </recommendedName>
    <alternativeName>
        <fullName evidence="12 14">5'-adenylylsulfate reductase</fullName>
    </alternativeName>
    <alternativeName>
        <fullName evidence="11 14">Thioredoxin-dependent 5'-adenylylsulfate reductase</fullName>
    </alternativeName>
</protein>
<accession>A0A1C2G0F5</accession>
<evidence type="ECO:0000256" key="7">
    <source>
        <dbReference type="ARBA" id="ARBA00024298"/>
    </source>
</evidence>
<dbReference type="EMBL" id="PSYR01000002">
    <property type="protein sequence ID" value="RCN56849.1"/>
    <property type="molecule type" value="Genomic_DNA"/>
</dbReference>
<dbReference type="CDD" id="cd23945">
    <property type="entry name" value="PAPS_reductase"/>
    <property type="match status" value="1"/>
</dbReference>
<keyword evidence="3 14" id="KW-0479">Metal-binding</keyword>
<dbReference type="RefSeq" id="WP_065971184.1">
    <property type="nucleotide sequence ID" value="NZ_PSYR01000002.1"/>
</dbReference>
<evidence type="ECO:0000256" key="9">
    <source>
        <dbReference type="ARBA" id="ARBA00024386"/>
    </source>
</evidence>
<evidence type="ECO:0000256" key="2">
    <source>
        <dbReference type="ARBA" id="ARBA00022490"/>
    </source>
</evidence>
<dbReference type="PIRSF" id="PIRSF000857">
    <property type="entry name" value="PAPS_reductase"/>
    <property type="match status" value="1"/>
</dbReference>
<dbReference type="GO" id="GO:0051539">
    <property type="term" value="F:4 iron, 4 sulfur cluster binding"/>
    <property type="evidence" value="ECO:0007669"/>
    <property type="project" value="UniProtKB-UniRule"/>
</dbReference>
<feature type="binding site" evidence="14">
    <location>
        <position position="192"/>
    </location>
    <ligand>
        <name>[4Fe-4S] cluster</name>
        <dbReference type="ChEBI" id="CHEBI:49883"/>
    </ligand>
</feature>
<comment type="caution">
    <text evidence="15">The sequence shown here is derived from an EMBL/GenBank/DDBJ whole genome shotgun (WGS) entry which is preliminary data.</text>
</comment>
<keyword evidence="6 14" id="KW-0411">Iron-sulfur</keyword>
<dbReference type="GO" id="GO:0019344">
    <property type="term" value="P:cysteine biosynthetic process"/>
    <property type="evidence" value="ECO:0007669"/>
    <property type="project" value="InterPro"/>
</dbReference>
<evidence type="ECO:0000256" key="14">
    <source>
        <dbReference type="HAMAP-Rule" id="MF_00063"/>
    </source>
</evidence>
<keyword evidence="4 14" id="KW-0560">Oxidoreductase</keyword>
<dbReference type="Gene3D" id="3.40.50.620">
    <property type="entry name" value="HUPs"/>
    <property type="match status" value="1"/>
</dbReference>
<dbReference type="SUPFAM" id="SSF52402">
    <property type="entry name" value="Adenine nucleotide alpha hydrolases-like"/>
    <property type="match status" value="1"/>
</dbReference>
<dbReference type="GO" id="GO:0043866">
    <property type="term" value="F:adenylyl-sulfate reductase (thioredoxin) activity"/>
    <property type="evidence" value="ECO:0007669"/>
    <property type="project" value="UniProtKB-EC"/>
</dbReference>
<comment type="catalytic activity">
    <reaction evidence="13 14">
        <text>[thioredoxin]-disulfide + sulfite + AMP + 2 H(+) = adenosine 5'-phosphosulfate + [thioredoxin]-dithiol</text>
        <dbReference type="Rhea" id="RHEA:21976"/>
        <dbReference type="Rhea" id="RHEA-COMP:10698"/>
        <dbReference type="Rhea" id="RHEA-COMP:10700"/>
        <dbReference type="ChEBI" id="CHEBI:15378"/>
        <dbReference type="ChEBI" id="CHEBI:17359"/>
        <dbReference type="ChEBI" id="CHEBI:29950"/>
        <dbReference type="ChEBI" id="CHEBI:50058"/>
        <dbReference type="ChEBI" id="CHEBI:58243"/>
        <dbReference type="ChEBI" id="CHEBI:456215"/>
        <dbReference type="EC" id="1.8.4.10"/>
    </reaction>
</comment>
<dbReference type="GO" id="GO:0070814">
    <property type="term" value="P:hydrogen sulfide biosynthetic process"/>
    <property type="evidence" value="ECO:0007669"/>
    <property type="project" value="UniProtKB-UniRule"/>
</dbReference>
<evidence type="ECO:0000256" key="13">
    <source>
        <dbReference type="ARBA" id="ARBA00048441"/>
    </source>
</evidence>
<feature type="binding site" evidence="14">
    <location>
        <position position="195"/>
    </location>
    <ligand>
        <name>[4Fe-4S] cluster</name>
        <dbReference type="ChEBI" id="CHEBI:49883"/>
    </ligand>
</feature>
<dbReference type="InterPro" id="IPR014729">
    <property type="entry name" value="Rossmann-like_a/b/a_fold"/>
</dbReference>
<evidence type="ECO:0000256" key="5">
    <source>
        <dbReference type="ARBA" id="ARBA00023004"/>
    </source>
</evidence>
<evidence type="ECO:0000256" key="11">
    <source>
        <dbReference type="ARBA" id="ARBA00030894"/>
    </source>
</evidence>
<evidence type="ECO:0000313" key="15">
    <source>
        <dbReference type="EMBL" id="RCN56849.1"/>
    </source>
</evidence>
<proteinExistence type="inferred from homology"/>
<evidence type="ECO:0000313" key="16">
    <source>
        <dbReference type="Proteomes" id="UP000253250"/>
    </source>
</evidence>
<dbReference type="Pfam" id="PF01507">
    <property type="entry name" value="PAPS_reduct"/>
    <property type="match status" value="1"/>
</dbReference>